<comment type="similarity">
    <text evidence="6">Belongs to the AcsB/BcsB family.</text>
</comment>
<dbReference type="Pfam" id="PF03170">
    <property type="entry name" value="BcsB"/>
    <property type="match status" value="1"/>
</dbReference>
<proteinExistence type="inferred from homology"/>
<keyword evidence="3 6" id="KW-0812">Transmembrane</keyword>
<keyword evidence="8" id="KW-1185">Reference proteome</keyword>
<evidence type="ECO:0000256" key="5">
    <source>
        <dbReference type="ARBA" id="ARBA00023136"/>
    </source>
</evidence>
<evidence type="ECO:0000313" key="7">
    <source>
        <dbReference type="EMBL" id="MFC7292277.1"/>
    </source>
</evidence>
<evidence type="ECO:0000256" key="6">
    <source>
        <dbReference type="RuleBase" id="RU365021"/>
    </source>
</evidence>
<feature type="signal peptide" evidence="6">
    <location>
        <begin position="1"/>
        <end position="21"/>
    </location>
</feature>
<protein>
    <recommendedName>
        <fullName evidence="6">Cyclic di-GMP-binding protein</fullName>
    </recommendedName>
    <alternativeName>
        <fullName evidence="6">Cellulose synthase regulatory subunit</fullName>
    </alternativeName>
</protein>
<feature type="chain" id="PRO_5044961138" description="Cyclic di-GMP-binding protein" evidence="6">
    <location>
        <begin position="22"/>
        <end position="736"/>
    </location>
</feature>
<dbReference type="Proteomes" id="UP001596492">
    <property type="component" value="Unassembled WGS sequence"/>
</dbReference>
<comment type="caution">
    <text evidence="7">The sequence shown here is derived from an EMBL/GenBank/DDBJ whole genome shotgun (WGS) entry which is preliminary data.</text>
</comment>
<keyword evidence="6" id="KW-0135">Cellulose biosynthesis</keyword>
<dbReference type="PANTHER" id="PTHR39083">
    <property type="entry name" value="CYCLIC DI-GMP-BINDING PROTEIN"/>
    <property type="match status" value="1"/>
</dbReference>
<evidence type="ECO:0000256" key="3">
    <source>
        <dbReference type="ARBA" id="ARBA00022692"/>
    </source>
</evidence>
<reference evidence="8" key="1">
    <citation type="journal article" date="2019" name="Int. J. Syst. Evol. Microbiol.">
        <title>The Global Catalogue of Microorganisms (GCM) 10K type strain sequencing project: providing services to taxonomists for standard genome sequencing and annotation.</title>
        <authorList>
            <consortium name="The Broad Institute Genomics Platform"/>
            <consortium name="The Broad Institute Genome Sequencing Center for Infectious Disease"/>
            <person name="Wu L."/>
            <person name="Ma J."/>
        </authorList>
    </citation>
    <scope>NUCLEOTIDE SEQUENCE [LARGE SCALE GENOMIC DNA]</scope>
    <source>
        <strain evidence="8">CCUG 51308</strain>
    </source>
</reference>
<comment type="pathway">
    <text evidence="6">Glycan metabolism; bacterial cellulose biosynthesis.</text>
</comment>
<dbReference type="RefSeq" id="WP_382167577.1">
    <property type="nucleotide sequence ID" value="NZ_JBHTBR010000005.1"/>
</dbReference>
<evidence type="ECO:0000256" key="2">
    <source>
        <dbReference type="ARBA" id="ARBA00022475"/>
    </source>
</evidence>
<dbReference type="InterPro" id="IPR018513">
    <property type="entry name" value="Cell_synthase_bac"/>
</dbReference>
<keyword evidence="2 6" id="KW-1003">Cell membrane</keyword>
<organism evidence="7 8">
    <name type="scientific">Hirschia litorea</name>
    <dbReference type="NCBI Taxonomy" id="1199156"/>
    <lineage>
        <taxon>Bacteria</taxon>
        <taxon>Pseudomonadati</taxon>
        <taxon>Pseudomonadota</taxon>
        <taxon>Alphaproteobacteria</taxon>
        <taxon>Hyphomonadales</taxon>
        <taxon>Hyphomonadaceae</taxon>
        <taxon>Hirschia</taxon>
    </lineage>
</organism>
<gene>
    <name evidence="7" type="ORF">ACFQS8_11660</name>
</gene>
<feature type="transmembrane region" description="Helical" evidence="6">
    <location>
        <begin position="708"/>
        <end position="727"/>
    </location>
</feature>
<dbReference type="Gene3D" id="2.60.120.260">
    <property type="entry name" value="Galactose-binding domain-like"/>
    <property type="match status" value="2"/>
</dbReference>
<evidence type="ECO:0000256" key="1">
    <source>
        <dbReference type="ARBA" id="ARBA00004162"/>
    </source>
</evidence>
<evidence type="ECO:0000256" key="4">
    <source>
        <dbReference type="ARBA" id="ARBA00022989"/>
    </source>
</evidence>
<comment type="subunit">
    <text evidence="6">Tightly associated with the cellulose synthase catalytic subunit.</text>
</comment>
<accession>A0ABW2IN13</accession>
<keyword evidence="4 6" id="KW-1133">Transmembrane helix</keyword>
<evidence type="ECO:0000313" key="8">
    <source>
        <dbReference type="Proteomes" id="UP001596492"/>
    </source>
</evidence>
<name>A0ABW2IN13_9PROT</name>
<comment type="subcellular location">
    <subcellularLocation>
        <location evidence="6">Cell inner membrane</location>
    </subcellularLocation>
    <subcellularLocation>
        <location evidence="1">Cell membrane</location>
        <topology evidence="1">Single-pass membrane protein</topology>
    </subcellularLocation>
</comment>
<comment type="function">
    <text evidence="6">Binds the cellulose synthase activator, bis-(3'-5') cyclic diguanylic acid (c-di-GMP).</text>
</comment>
<dbReference type="EMBL" id="JBHTBR010000005">
    <property type="protein sequence ID" value="MFC7292277.1"/>
    <property type="molecule type" value="Genomic_DNA"/>
</dbReference>
<sequence>MKKISLSALCAASLISIPATAQIAPEASTSAPFADVYARYEAPAQIQTEKLADGRYKVRAPLSLLRSAQGSIHLSGANARETLYVNIAPQARIDDARLLLRHASSSAMDGMSPHLRVSINQQFIAQVKASTSQTSVLDEIVLDKQALSSGFNAIELNAIQRHTIECQDPTSPELWTDIDTLRSTIEFTYTRRPFAGTLADLDAAISPGLAGIEKISIVTAENINKSHLKWGALISQAIANRLDYKIPDISHSTATRIESETAIGPAPYLSTNTQDSDLILVGTFEEIGQYLSIDPASVSQEEGYLAIGPSPADPSRFVIIASGHNAKSVGLAIDALGLSSFPFADTNEARILEEDAVSNVNFAASAPLQSGKSYTFKDLGLNTTSITGSQYAQAALNFEMPANYFATEQDIVELELDYAYGAAQDPDSVLNIFVNDVFRKAITLSNPDGEATAGYKILLPSRVLQPGPNKVSFKAELNKSQIGKCAPRNLRNLAFILEGSSLIRLPDAQTYVELPNLGLMKNTGYPYSGVETEKFSILAADATSPNLAAVWTLTAKLGQIHKAWFSNVDMDFGLVPPANNTLLVGAKSTLDPILKSPFILTPSNNGRHKSLYELANLGRNGAVISGENPSANETLLTVVMGQNASTLENAVKNLVEPSHWSQLDGGAAVWREKPSTFATQSAQDTYFVGNLEAAERIAFHNAKTPLKWLLIMGGLLFGVASILAFVARYMRKRNQP</sequence>
<keyword evidence="6" id="KW-0732">Signal</keyword>
<keyword evidence="6" id="KW-0973">c-di-GMP</keyword>
<keyword evidence="6" id="KW-0997">Cell inner membrane</keyword>
<keyword evidence="5 6" id="KW-0472">Membrane</keyword>
<dbReference type="PANTHER" id="PTHR39083:SF1">
    <property type="entry name" value="CYCLIC DI-GMP-BINDING PROTEIN"/>
    <property type="match status" value="1"/>
</dbReference>